<organism evidence="1 2">
    <name type="scientific">Iris pallida</name>
    <name type="common">Sweet iris</name>
    <dbReference type="NCBI Taxonomy" id="29817"/>
    <lineage>
        <taxon>Eukaryota</taxon>
        <taxon>Viridiplantae</taxon>
        <taxon>Streptophyta</taxon>
        <taxon>Embryophyta</taxon>
        <taxon>Tracheophyta</taxon>
        <taxon>Spermatophyta</taxon>
        <taxon>Magnoliopsida</taxon>
        <taxon>Liliopsida</taxon>
        <taxon>Asparagales</taxon>
        <taxon>Iridaceae</taxon>
        <taxon>Iridoideae</taxon>
        <taxon>Irideae</taxon>
        <taxon>Iris</taxon>
    </lineage>
</organism>
<dbReference type="AlphaFoldDB" id="A0AAX6G2H1"/>
<reference evidence="1" key="2">
    <citation type="submission" date="2023-04" db="EMBL/GenBank/DDBJ databases">
        <authorList>
            <person name="Bruccoleri R.E."/>
            <person name="Oakeley E.J."/>
            <person name="Faust A.-M."/>
            <person name="Dessus-Babus S."/>
            <person name="Altorfer M."/>
            <person name="Burckhardt D."/>
            <person name="Oertli M."/>
            <person name="Naumann U."/>
            <person name="Petersen F."/>
            <person name="Wong J."/>
        </authorList>
    </citation>
    <scope>NUCLEOTIDE SEQUENCE</scope>
    <source>
        <strain evidence="1">GSM-AAB239-AS_SAM_17_03QT</strain>
        <tissue evidence="1">Leaf</tissue>
    </source>
</reference>
<proteinExistence type="predicted"/>
<comment type="caution">
    <text evidence="1">The sequence shown here is derived from an EMBL/GenBank/DDBJ whole genome shotgun (WGS) entry which is preliminary data.</text>
</comment>
<sequence length="51" mass="5123">MAMAVAAANSSRSLGIGGALLRGHHSERTSFSGLLHHELATSTCGSSSSIP</sequence>
<evidence type="ECO:0000313" key="2">
    <source>
        <dbReference type="Proteomes" id="UP001140949"/>
    </source>
</evidence>
<dbReference type="EMBL" id="JANAVB010024157">
    <property type="protein sequence ID" value="KAJ6822535.1"/>
    <property type="molecule type" value="Genomic_DNA"/>
</dbReference>
<evidence type="ECO:0000313" key="1">
    <source>
        <dbReference type="EMBL" id="KAJ6822535.1"/>
    </source>
</evidence>
<dbReference type="Proteomes" id="UP001140949">
    <property type="component" value="Unassembled WGS sequence"/>
</dbReference>
<name>A0AAX6G2H1_IRIPA</name>
<reference evidence="1" key="1">
    <citation type="journal article" date="2023" name="GigaByte">
        <title>Genome assembly of the bearded iris, Iris pallida Lam.</title>
        <authorList>
            <person name="Bruccoleri R.E."/>
            <person name="Oakeley E.J."/>
            <person name="Faust A.M.E."/>
            <person name="Altorfer M."/>
            <person name="Dessus-Babus S."/>
            <person name="Burckhardt D."/>
            <person name="Oertli M."/>
            <person name="Naumann U."/>
            <person name="Petersen F."/>
            <person name="Wong J."/>
        </authorList>
    </citation>
    <scope>NUCLEOTIDE SEQUENCE</scope>
    <source>
        <strain evidence="1">GSM-AAB239-AS_SAM_17_03QT</strain>
    </source>
</reference>
<protein>
    <submittedName>
        <fullName evidence="1">Uncharacterized protein</fullName>
    </submittedName>
</protein>
<keyword evidence="2" id="KW-1185">Reference proteome</keyword>
<gene>
    <name evidence="1" type="ORF">M6B38_388165</name>
</gene>
<accession>A0AAX6G2H1</accession>